<dbReference type="Proteomes" id="UP001054945">
    <property type="component" value="Unassembled WGS sequence"/>
</dbReference>
<keyword evidence="3" id="KW-1185">Reference proteome</keyword>
<feature type="chain" id="PRO_5043988590" description="Secreted protein" evidence="1">
    <location>
        <begin position="28"/>
        <end position="138"/>
    </location>
</feature>
<evidence type="ECO:0000313" key="3">
    <source>
        <dbReference type="Proteomes" id="UP001054945"/>
    </source>
</evidence>
<keyword evidence="1" id="KW-0732">Signal</keyword>
<feature type="signal peptide" evidence="1">
    <location>
        <begin position="1"/>
        <end position="27"/>
    </location>
</feature>
<evidence type="ECO:0000313" key="2">
    <source>
        <dbReference type="EMBL" id="GIY25957.1"/>
    </source>
</evidence>
<dbReference type="AlphaFoldDB" id="A0AAV4RX41"/>
<evidence type="ECO:0008006" key="4">
    <source>
        <dbReference type="Google" id="ProtNLM"/>
    </source>
</evidence>
<dbReference type="EMBL" id="BPLR01008607">
    <property type="protein sequence ID" value="GIY25957.1"/>
    <property type="molecule type" value="Genomic_DNA"/>
</dbReference>
<organism evidence="2 3">
    <name type="scientific">Caerostris extrusa</name>
    <name type="common">Bark spider</name>
    <name type="synonym">Caerostris bankana</name>
    <dbReference type="NCBI Taxonomy" id="172846"/>
    <lineage>
        <taxon>Eukaryota</taxon>
        <taxon>Metazoa</taxon>
        <taxon>Ecdysozoa</taxon>
        <taxon>Arthropoda</taxon>
        <taxon>Chelicerata</taxon>
        <taxon>Arachnida</taxon>
        <taxon>Araneae</taxon>
        <taxon>Araneomorphae</taxon>
        <taxon>Entelegynae</taxon>
        <taxon>Araneoidea</taxon>
        <taxon>Araneidae</taxon>
        <taxon>Caerostris</taxon>
    </lineage>
</organism>
<name>A0AAV4RX41_CAEEX</name>
<accession>A0AAV4RX41</accession>
<comment type="caution">
    <text evidence="2">The sequence shown here is derived from an EMBL/GenBank/DDBJ whole genome shotgun (WGS) entry which is preliminary data.</text>
</comment>
<protein>
    <recommendedName>
        <fullName evidence="4">Secreted protein</fullName>
    </recommendedName>
</protein>
<gene>
    <name evidence="2" type="ORF">CEXT_419031</name>
</gene>
<reference evidence="2 3" key="1">
    <citation type="submission" date="2021-06" db="EMBL/GenBank/DDBJ databases">
        <title>Caerostris extrusa draft genome.</title>
        <authorList>
            <person name="Kono N."/>
            <person name="Arakawa K."/>
        </authorList>
    </citation>
    <scope>NUCLEOTIDE SEQUENCE [LARGE SCALE GENOMIC DNA]</scope>
</reference>
<proteinExistence type="predicted"/>
<evidence type="ECO:0000256" key="1">
    <source>
        <dbReference type="SAM" id="SignalP"/>
    </source>
</evidence>
<sequence>MSKSTFILAHSVLGNQIYLLLVYSLSAQTCLNSCLEHTIEQHRAQSNPRKKRASNKKQSVQFPRANTLCHREKLGRICNRHLQNNFQGCQGGLEIHINLHTFEFETLFIFHGDIHSTEFFNQSGKLKGIVLCVEKAPL</sequence>